<organism evidence="2 3">
    <name type="scientific">Uncinula necator</name>
    <name type="common">Grape powdery mildew</name>
    <dbReference type="NCBI Taxonomy" id="52586"/>
    <lineage>
        <taxon>Eukaryota</taxon>
        <taxon>Fungi</taxon>
        <taxon>Dikarya</taxon>
        <taxon>Ascomycota</taxon>
        <taxon>Pezizomycotina</taxon>
        <taxon>Leotiomycetes</taxon>
        <taxon>Erysiphales</taxon>
        <taxon>Erysiphaceae</taxon>
        <taxon>Erysiphe</taxon>
    </lineage>
</organism>
<reference evidence="2 3" key="1">
    <citation type="journal article" date="2014" name="BMC Genomics">
        <title>Adaptive genomic structural variation in the grape powdery mildew pathogen, Erysiphe necator.</title>
        <authorList>
            <person name="Jones L."/>
            <person name="Riaz S."/>
            <person name="Morales-Cruz A."/>
            <person name="Amrine K.C."/>
            <person name="McGuire B."/>
            <person name="Gubler W.D."/>
            <person name="Walker M.A."/>
            <person name="Cantu D."/>
        </authorList>
    </citation>
    <scope>NUCLEOTIDE SEQUENCE [LARGE SCALE GENOMIC DNA]</scope>
    <source>
        <strain evidence="3">c</strain>
    </source>
</reference>
<sequence>MTDQSEGAYYREADKSQNQEHGYAFEKASAASSVLSNPAESSSRPRKQKTSVGKPEKNGMKAVKDLREIVGREGLGPLNYRALAEKTNVPLNLLEFFQASPDAAKEFRKISQRFNIRKGPRPGNKAKTKAKIPADSASVKVDRKNTDSRETLTQSDFNIDPKTIFSRVNPEHKAFHFVAVLRGRYNEKSHWKKVTLSPGISQAYQVS</sequence>
<feature type="compositionally biased region" description="Basic and acidic residues" evidence="1">
    <location>
        <begin position="9"/>
        <end position="18"/>
    </location>
</feature>
<proteinExistence type="predicted"/>
<gene>
    <name evidence="2" type="ORF">EV44_g3736</name>
</gene>
<dbReference type="EMBL" id="JNVN01004582">
    <property type="protein sequence ID" value="KHJ30283.1"/>
    <property type="molecule type" value="Genomic_DNA"/>
</dbReference>
<feature type="region of interest" description="Disordered" evidence="1">
    <location>
        <begin position="1"/>
        <end position="63"/>
    </location>
</feature>
<feature type="compositionally biased region" description="Polar residues" evidence="1">
    <location>
        <begin position="30"/>
        <end position="42"/>
    </location>
</feature>
<dbReference type="Proteomes" id="UP000030854">
    <property type="component" value="Unassembled WGS sequence"/>
</dbReference>
<comment type="caution">
    <text evidence="2">The sequence shown here is derived from an EMBL/GenBank/DDBJ whole genome shotgun (WGS) entry which is preliminary data.</text>
</comment>
<evidence type="ECO:0000256" key="1">
    <source>
        <dbReference type="SAM" id="MobiDB-lite"/>
    </source>
</evidence>
<evidence type="ECO:0000313" key="2">
    <source>
        <dbReference type="EMBL" id="KHJ30283.1"/>
    </source>
</evidence>
<dbReference type="AlphaFoldDB" id="A0A0B1NWH7"/>
<feature type="compositionally biased region" description="Basic and acidic residues" evidence="1">
    <location>
        <begin position="54"/>
        <end position="63"/>
    </location>
</feature>
<name>A0A0B1NWH7_UNCNE</name>
<keyword evidence="3" id="KW-1185">Reference proteome</keyword>
<protein>
    <submittedName>
        <fullName evidence="2">Uncharacterized protein</fullName>
    </submittedName>
</protein>
<accession>A0A0B1NWH7</accession>
<dbReference type="HOGENOM" id="CLU_1327257_0_0_1"/>
<evidence type="ECO:0000313" key="3">
    <source>
        <dbReference type="Proteomes" id="UP000030854"/>
    </source>
</evidence>